<name>A0ABW3KPV5_9FLAO</name>
<evidence type="ECO:0000313" key="1">
    <source>
        <dbReference type="EMBL" id="MFD1015027.1"/>
    </source>
</evidence>
<accession>A0ABW3KPV5</accession>
<comment type="caution">
    <text evidence="1">The sequence shown here is derived from an EMBL/GenBank/DDBJ whole genome shotgun (WGS) entry which is preliminary data.</text>
</comment>
<protein>
    <submittedName>
        <fullName evidence="1">Uncharacterized protein</fullName>
    </submittedName>
</protein>
<dbReference type="EMBL" id="JBHTKM010000014">
    <property type="protein sequence ID" value="MFD1015027.1"/>
    <property type="molecule type" value="Genomic_DNA"/>
</dbReference>
<dbReference type="PROSITE" id="PS51257">
    <property type="entry name" value="PROKAR_LIPOPROTEIN"/>
    <property type="match status" value="1"/>
</dbReference>
<evidence type="ECO:0000313" key="2">
    <source>
        <dbReference type="Proteomes" id="UP001597086"/>
    </source>
</evidence>
<dbReference type="RefSeq" id="WP_386114163.1">
    <property type="nucleotide sequence ID" value="NZ_JBHTKM010000014.1"/>
</dbReference>
<gene>
    <name evidence="1" type="ORF">ACFQ13_03745</name>
</gene>
<proteinExistence type="predicted"/>
<sequence length="237" mass="28158">MRFIYIILLLILTFGCSPNNNTSEFEKVLGKENNETLTLLVNDFENDFLKKQYPNSELNESYKRFLIDYKNGSLENWVPLPKKITERFNSSQLEKEMYYHPDSVWILPNSSFDKVEEDSLIFLEINRPYIKLRKKDLILSNPEKTIYEYERHQYLKIDSLTNKDSLINKFLNIKYTNRFGGKYVIATNYIRKLGGFYEKFSDRKGIISKEQFCELVLTEADLNDELVRKLILLELVL</sequence>
<dbReference type="Proteomes" id="UP001597086">
    <property type="component" value="Unassembled WGS sequence"/>
</dbReference>
<reference evidence="2" key="1">
    <citation type="journal article" date="2019" name="Int. J. Syst. Evol. Microbiol.">
        <title>The Global Catalogue of Microorganisms (GCM) 10K type strain sequencing project: providing services to taxonomists for standard genome sequencing and annotation.</title>
        <authorList>
            <consortium name="The Broad Institute Genomics Platform"/>
            <consortium name="The Broad Institute Genome Sequencing Center for Infectious Disease"/>
            <person name="Wu L."/>
            <person name="Ma J."/>
        </authorList>
    </citation>
    <scope>NUCLEOTIDE SEQUENCE [LARGE SCALE GENOMIC DNA]</scope>
    <source>
        <strain evidence="2">CCUG 56098</strain>
    </source>
</reference>
<organism evidence="1 2">
    <name type="scientific">Winogradskyella rapida</name>
    <dbReference type="NCBI Taxonomy" id="549701"/>
    <lineage>
        <taxon>Bacteria</taxon>
        <taxon>Pseudomonadati</taxon>
        <taxon>Bacteroidota</taxon>
        <taxon>Flavobacteriia</taxon>
        <taxon>Flavobacteriales</taxon>
        <taxon>Flavobacteriaceae</taxon>
        <taxon>Winogradskyella</taxon>
    </lineage>
</organism>
<keyword evidence="2" id="KW-1185">Reference proteome</keyword>